<evidence type="ECO:0000313" key="1">
    <source>
        <dbReference type="EMBL" id="KIM28543.1"/>
    </source>
</evidence>
<keyword evidence="2" id="KW-1185">Reference proteome</keyword>
<dbReference type="Proteomes" id="UP000054097">
    <property type="component" value="Unassembled WGS sequence"/>
</dbReference>
<dbReference type="EMBL" id="KN824292">
    <property type="protein sequence ID" value="KIM28543.1"/>
    <property type="molecule type" value="Genomic_DNA"/>
</dbReference>
<organism evidence="1 2">
    <name type="scientific">Serendipita vermifera MAFF 305830</name>
    <dbReference type="NCBI Taxonomy" id="933852"/>
    <lineage>
        <taxon>Eukaryota</taxon>
        <taxon>Fungi</taxon>
        <taxon>Dikarya</taxon>
        <taxon>Basidiomycota</taxon>
        <taxon>Agaricomycotina</taxon>
        <taxon>Agaricomycetes</taxon>
        <taxon>Sebacinales</taxon>
        <taxon>Serendipitaceae</taxon>
        <taxon>Serendipita</taxon>
    </lineage>
</organism>
<accession>A0A0C2WQS2</accession>
<dbReference type="AlphaFoldDB" id="A0A0C2WQS2"/>
<reference evidence="2" key="2">
    <citation type="submission" date="2015-01" db="EMBL/GenBank/DDBJ databases">
        <title>Evolutionary Origins and Diversification of the Mycorrhizal Mutualists.</title>
        <authorList>
            <consortium name="DOE Joint Genome Institute"/>
            <consortium name="Mycorrhizal Genomics Consortium"/>
            <person name="Kohler A."/>
            <person name="Kuo A."/>
            <person name="Nagy L.G."/>
            <person name="Floudas D."/>
            <person name="Copeland A."/>
            <person name="Barry K.W."/>
            <person name="Cichocki N."/>
            <person name="Veneault-Fourrey C."/>
            <person name="LaButti K."/>
            <person name="Lindquist E.A."/>
            <person name="Lipzen A."/>
            <person name="Lundell T."/>
            <person name="Morin E."/>
            <person name="Murat C."/>
            <person name="Riley R."/>
            <person name="Ohm R."/>
            <person name="Sun H."/>
            <person name="Tunlid A."/>
            <person name="Henrissat B."/>
            <person name="Grigoriev I.V."/>
            <person name="Hibbett D.S."/>
            <person name="Martin F."/>
        </authorList>
    </citation>
    <scope>NUCLEOTIDE SEQUENCE [LARGE SCALE GENOMIC DNA]</scope>
    <source>
        <strain evidence="2">MAFF 305830</strain>
    </source>
</reference>
<name>A0A0C2WQS2_SERVB</name>
<reference evidence="1 2" key="1">
    <citation type="submission" date="2014-04" db="EMBL/GenBank/DDBJ databases">
        <authorList>
            <consortium name="DOE Joint Genome Institute"/>
            <person name="Kuo A."/>
            <person name="Zuccaro A."/>
            <person name="Kohler A."/>
            <person name="Nagy L.G."/>
            <person name="Floudas D."/>
            <person name="Copeland A."/>
            <person name="Barry K.W."/>
            <person name="Cichocki N."/>
            <person name="Veneault-Fourrey C."/>
            <person name="LaButti K."/>
            <person name="Lindquist E.A."/>
            <person name="Lipzen A."/>
            <person name="Lundell T."/>
            <person name="Morin E."/>
            <person name="Murat C."/>
            <person name="Sun H."/>
            <person name="Tunlid A."/>
            <person name="Henrissat B."/>
            <person name="Grigoriev I.V."/>
            <person name="Hibbett D.S."/>
            <person name="Martin F."/>
            <person name="Nordberg H.P."/>
            <person name="Cantor M.N."/>
            <person name="Hua S.X."/>
        </authorList>
    </citation>
    <scope>NUCLEOTIDE SEQUENCE [LARGE SCALE GENOMIC DNA]</scope>
    <source>
        <strain evidence="1 2">MAFF 305830</strain>
    </source>
</reference>
<proteinExistence type="predicted"/>
<protein>
    <submittedName>
        <fullName evidence="1">Uncharacterized protein</fullName>
    </submittedName>
</protein>
<evidence type="ECO:0000313" key="2">
    <source>
        <dbReference type="Proteomes" id="UP000054097"/>
    </source>
</evidence>
<sequence length="82" mass="9008">MVCALLVTGSAYLGYQELDVKSDDVRTFLLAERECLGYRKLDSELTKIVAVLLTVRMYLSCPEAEGNADDVLASSFLAERSA</sequence>
<gene>
    <name evidence="1" type="ORF">M408DRAFT_23596</name>
</gene>
<dbReference type="HOGENOM" id="CLU_2559728_0_0_1"/>